<dbReference type="PANTHER" id="PTHR37017:SF11">
    <property type="entry name" value="ESTERASE_LIPASE_THIOESTERASE DOMAIN-CONTAINING PROTEIN"/>
    <property type="match status" value="1"/>
</dbReference>
<evidence type="ECO:0000313" key="2">
    <source>
        <dbReference type="EMBL" id="TMV07610.1"/>
    </source>
</evidence>
<dbReference type="GO" id="GO:0016787">
    <property type="term" value="F:hydrolase activity"/>
    <property type="evidence" value="ECO:0007669"/>
    <property type="project" value="UniProtKB-KW"/>
</dbReference>
<dbReference type="InterPro" id="IPR000073">
    <property type="entry name" value="AB_hydrolase_1"/>
</dbReference>
<dbReference type="Gene3D" id="3.40.50.1820">
    <property type="entry name" value="alpha/beta hydrolase"/>
    <property type="match status" value="1"/>
</dbReference>
<dbReference type="EMBL" id="VCPD01000003">
    <property type="protein sequence ID" value="TMV07610.1"/>
    <property type="molecule type" value="Genomic_DNA"/>
</dbReference>
<keyword evidence="2" id="KW-0378">Hydrolase</keyword>
<feature type="domain" description="AB hydrolase-1" evidence="1">
    <location>
        <begin position="4"/>
        <end position="228"/>
    </location>
</feature>
<dbReference type="PANTHER" id="PTHR37017">
    <property type="entry name" value="AB HYDROLASE-1 DOMAIN-CONTAINING PROTEIN-RELATED"/>
    <property type="match status" value="1"/>
</dbReference>
<gene>
    <name evidence="2" type="ORF">FGK63_09075</name>
</gene>
<dbReference type="Pfam" id="PF12697">
    <property type="entry name" value="Abhydrolase_6"/>
    <property type="match status" value="1"/>
</dbReference>
<dbReference type="RefSeq" id="WP_138841388.1">
    <property type="nucleotide sequence ID" value="NZ_VCPD01000003.1"/>
</dbReference>
<dbReference type="InterPro" id="IPR052897">
    <property type="entry name" value="Sec-Metab_Biosynth_Hydrolase"/>
</dbReference>
<evidence type="ECO:0000313" key="3">
    <source>
        <dbReference type="Proteomes" id="UP001193035"/>
    </source>
</evidence>
<accession>A0ABY2WZ40</accession>
<reference evidence="2 3" key="1">
    <citation type="submission" date="2019-05" db="EMBL/GenBank/DDBJ databases">
        <title>Ruegeria sp. nov., isolated from tidal flat.</title>
        <authorList>
            <person name="Kim W."/>
        </authorList>
    </citation>
    <scope>NUCLEOTIDE SEQUENCE [LARGE SCALE GENOMIC DNA]</scope>
    <source>
        <strain evidence="2 3">CAU 1488</strain>
    </source>
</reference>
<organism evidence="2 3">
    <name type="scientific">Ruegeria sediminis</name>
    <dbReference type="NCBI Taxonomy" id="2583820"/>
    <lineage>
        <taxon>Bacteria</taxon>
        <taxon>Pseudomonadati</taxon>
        <taxon>Pseudomonadota</taxon>
        <taxon>Alphaproteobacteria</taxon>
        <taxon>Rhodobacterales</taxon>
        <taxon>Roseobacteraceae</taxon>
        <taxon>Ruegeria</taxon>
    </lineage>
</organism>
<proteinExistence type="predicted"/>
<protein>
    <submittedName>
        <fullName evidence="2">Alpha/beta fold hydrolase</fullName>
    </submittedName>
</protein>
<comment type="caution">
    <text evidence="2">The sequence shown here is derived from an EMBL/GenBank/DDBJ whole genome shotgun (WGS) entry which is preliminary data.</text>
</comment>
<keyword evidence="3" id="KW-1185">Reference proteome</keyword>
<sequence>MADFLLVHGSCHGAWCWRDLIPELAALGHGARAIDMPSHGEDRTPVADVTLDSCRDAILAASTPETVVVGHSWGGYPISAAAEAAPDAMRGLIYLCAYVPISGLSIAQMRKRAARQPLVGAIRKAPDGLSYTVDPEQAPALFYHDCPAEAVAYAMPRLCPQAIGPQDTPLHLTERYARVPRAYIRTTDDRTVPPEYQAEMSRGFPSDALYEIDSSHSPFFSHPQRLARLLAQTERQF</sequence>
<evidence type="ECO:0000259" key="1">
    <source>
        <dbReference type="Pfam" id="PF12697"/>
    </source>
</evidence>
<dbReference type="Proteomes" id="UP001193035">
    <property type="component" value="Unassembled WGS sequence"/>
</dbReference>
<name>A0ABY2WZ40_9RHOB</name>
<dbReference type="InterPro" id="IPR029058">
    <property type="entry name" value="AB_hydrolase_fold"/>
</dbReference>
<dbReference type="SUPFAM" id="SSF53474">
    <property type="entry name" value="alpha/beta-Hydrolases"/>
    <property type="match status" value="1"/>
</dbReference>